<evidence type="ECO:0000313" key="1">
    <source>
        <dbReference type="EMBL" id="WWR36922.1"/>
    </source>
</evidence>
<dbReference type="RefSeq" id="WP_338660225.1">
    <property type="nucleotide sequence ID" value="NZ_CP146072.1"/>
</dbReference>
<reference evidence="2" key="1">
    <citation type="submission" date="2024-02" db="EMBL/GenBank/DDBJ databases">
        <title>Exploring bacterial hosts of class 1 integrons in salad vegetable microbiomes with epicPCR.</title>
        <authorList>
            <person name="Qi Q."/>
            <person name="Ghaly T.M."/>
            <person name="Gillings M.R."/>
            <person name="Tetu S.G."/>
        </authorList>
    </citation>
    <scope>NUCLEOTIDE SEQUENCE [LARGE SCALE GENOMIC DNA]</scope>
    <source>
        <strain evidence="2">S2-2023-2</strain>
    </source>
</reference>
<accession>A0ABZ2H3J5</accession>
<dbReference type="EMBL" id="CP146072">
    <property type="protein sequence ID" value="WWR36922.1"/>
    <property type="molecule type" value="Genomic_DNA"/>
</dbReference>
<organism evidence="1 2">
    <name type="scientific">Pseudomonas bubulae</name>
    <dbReference type="NCBI Taxonomy" id="2316085"/>
    <lineage>
        <taxon>Bacteria</taxon>
        <taxon>Pseudomonadati</taxon>
        <taxon>Pseudomonadota</taxon>
        <taxon>Gammaproteobacteria</taxon>
        <taxon>Pseudomonadales</taxon>
        <taxon>Pseudomonadaceae</taxon>
        <taxon>Pseudomonas</taxon>
    </lineage>
</organism>
<sequence length="179" mass="19852">MSALQRFHQAANDTLVKLSEHCLPGAKLALVIYTTGEPERDIVLEDQGLDRNEVVSALRRRGLSIDGDNAYKRDLCDSIVGALASGAQNTNPPPTDHWGQRFWNIGREERSSTEELLKAFIKLAEIARECEQIASNYSGTIDGIFEHGGDDHEDPSCAIFHKLHYAMFDARTAIAKATR</sequence>
<dbReference type="GeneID" id="89545263"/>
<proteinExistence type="predicted"/>
<dbReference type="Proteomes" id="UP001369248">
    <property type="component" value="Chromosome"/>
</dbReference>
<protein>
    <submittedName>
        <fullName evidence="1">Uncharacterized protein</fullName>
    </submittedName>
</protein>
<evidence type="ECO:0000313" key="2">
    <source>
        <dbReference type="Proteomes" id="UP001369248"/>
    </source>
</evidence>
<keyword evidence="2" id="KW-1185">Reference proteome</keyword>
<name>A0ABZ2H3J5_9PSED</name>
<gene>
    <name evidence="1" type="ORF">V6B39_18405</name>
</gene>